<dbReference type="GO" id="GO:0016301">
    <property type="term" value="F:kinase activity"/>
    <property type="evidence" value="ECO:0007669"/>
    <property type="project" value="UniProtKB-KW"/>
</dbReference>
<keyword evidence="2" id="KW-0808">Transferase</keyword>
<dbReference type="InterPro" id="IPR023459">
    <property type="entry name" value="Tscrpt_elong_fac_GreA/B_fam"/>
</dbReference>
<dbReference type="STRING" id="649333.SAMN04487989_104183"/>
<dbReference type="PANTHER" id="PTHR30437:SF5">
    <property type="entry name" value="REGULATOR OF NUCLEOSIDE DIPHOSPHATE KINASE"/>
    <property type="match status" value="1"/>
</dbReference>
<dbReference type="GO" id="GO:0003677">
    <property type="term" value="F:DNA binding"/>
    <property type="evidence" value="ECO:0007669"/>
    <property type="project" value="InterPro"/>
</dbReference>
<dbReference type="RefSeq" id="WP_092208514.1">
    <property type="nucleotide sequence ID" value="NZ_FOVN01000004.1"/>
</dbReference>
<name>A0A1I5C3D5_9FLAO</name>
<dbReference type="SUPFAM" id="SSF54534">
    <property type="entry name" value="FKBP-like"/>
    <property type="match status" value="1"/>
</dbReference>
<dbReference type="GO" id="GO:0070063">
    <property type="term" value="F:RNA polymerase binding"/>
    <property type="evidence" value="ECO:0007669"/>
    <property type="project" value="InterPro"/>
</dbReference>
<proteinExistence type="predicted"/>
<gene>
    <name evidence="2" type="ORF">SAMN04487989_104183</name>
</gene>
<feature type="domain" description="Transcription elongation factor GreA/GreB C-terminal" evidence="1">
    <location>
        <begin position="56"/>
        <end position="127"/>
    </location>
</feature>
<sequence length="137" mass="15839">MKYGSLILEKKEYIILKRLLNLSANYKEDTRKYSIKRLEAELKNAVINDDELVPLDVVRFNSEITVATDDGWKNTFELVTPNEKNYQNNKVSVLTPMGSAVMGYAQDDIIDWEFPGGIKKLRIVNVKQNKSNKHYQL</sequence>
<dbReference type="EMBL" id="FOVN01000004">
    <property type="protein sequence ID" value="SFN81590.1"/>
    <property type="molecule type" value="Genomic_DNA"/>
</dbReference>
<keyword evidence="3" id="KW-1185">Reference proteome</keyword>
<dbReference type="PANTHER" id="PTHR30437">
    <property type="entry name" value="TRANSCRIPTION ELONGATION FACTOR GREA"/>
    <property type="match status" value="1"/>
</dbReference>
<accession>A0A1I5C3D5</accession>
<evidence type="ECO:0000259" key="1">
    <source>
        <dbReference type="Pfam" id="PF01272"/>
    </source>
</evidence>
<reference evidence="3" key="1">
    <citation type="submission" date="2016-10" db="EMBL/GenBank/DDBJ databases">
        <authorList>
            <person name="Varghese N."/>
            <person name="Submissions S."/>
        </authorList>
    </citation>
    <scope>NUCLEOTIDE SEQUENCE [LARGE SCALE GENOMIC DNA]</scope>
    <source>
        <strain evidence="3">DSM 23925</strain>
    </source>
</reference>
<keyword evidence="2" id="KW-0418">Kinase</keyword>
<dbReference type="Proteomes" id="UP000198705">
    <property type="component" value="Unassembled WGS sequence"/>
</dbReference>
<dbReference type="InterPro" id="IPR036953">
    <property type="entry name" value="GreA/GreB_C_sf"/>
</dbReference>
<protein>
    <submittedName>
        <fullName evidence="2">Regulator of nucleoside diphosphate kinase</fullName>
    </submittedName>
</protein>
<dbReference type="InterPro" id="IPR001437">
    <property type="entry name" value="Tscrpt_elong_fac_GreA/B_C"/>
</dbReference>
<dbReference type="Pfam" id="PF01272">
    <property type="entry name" value="GreA_GreB"/>
    <property type="match status" value="1"/>
</dbReference>
<dbReference type="AlphaFoldDB" id="A0A1I5C3D5"/>
<evidence type="ECO:0000313" key="2">
    <source>
        <dbReference type="EMBL" id="SFN81590.1"/>
    </source>
</evidence>
<dbReference type="Gene3D" id="3.10.50.30">
    <property type="entry name" value="Transcription elongation factor, GreA/GreB, C-terminal domain"/>
    <property type="match status" value="1"/>
</dbReference>
<organism evidence="2 3">
    <name type="scientific">Bizionia echini</name>
    <dbReference type="NCBI Taxonomy" id="649333"/>
    <lineage>
        <taxon>Bacteria</taxon>
        <taxon>Pseudomonadati</taxon>
        <taxon>Bacteroidota</taxon>
        <taxon>Flavobacteriia</taxon>
        <taxon>Flavobacteriales</taxon>
        <taxon>Flavobacteriaceae</taxon>
        <taxon>Bizionia</taxon>
    </lineage>
</organism>
<dbReference type="GO" id="GO:0006354">
    <property type="term" value="P:DNA-templated transcription elongation"/>
    <property type="evidence" value="ECO:0007669"/>
    <property type="project" value="TreeGrafter"/>
</dbReference>
<dbReference type="GO" id="GO:0032784">
    <property type="term" value="P:regulation of DNA-templated transcription elongation"/>
    <property type="evidence" value="ECO:0007669"/>
    <property type="project" value="InterPro"/>
</dbReference>
<evidence type="ECO:0000313" key="3">
    <source>
        <dbReference type="Proteomes" id="UP000198705"/>
    </source>
</evidence>
<dbReference type="OrthoDB" id="192847at2"/>